<sequence>MYVNRHHLSAPSLLPILFTELDAKISYALSDASLMDATQWLDVDRRLNRLRAVLAGNHCLHLPHIYDPPLQASTPTDSLFQVR</sequence>
<evidence type="ECO:0000313" key="2">
    <source>
        <dbReference type="Proteomes" id="UP000484381"/>
    </source>
</evidence>
<keyword evidence="2" id="KW-1185">Reference proteome</keyword>
<accession>A0A7X1TKZ6</accession>
<organism evidence="1 2">
    <name type="scientific">Paraburkholderia franconis</name>
    <dbReference type="NCBI Taxonomy" id="2654983"/>
    <lineage>
        <taxon>Bacteria</taxon>
        <taxon>Pseudomonadati</taxon>
        <taxon>Pseudomonadota</taxon>
        <taxon>Betaproteobacteria</taxon>
        <taxon>Burkholderiales</taxon>
        <taxon>Burkholderiaceae</taxon>
        <taxon>Paraburkholderia</taxon>
    </lineage>
</organism>
<name>A0A7X1TKZ6_9BURK</name>
<reference evidence="1 2" key="1">
    <citation type="submission" date="2019-10" db="EMBL/GenBank/DDBJ databases">
        <title>Paraburkholderia sp. isolated from nodules of Mimosa pudica from Brazilian Atlantic Forest soils.</title>
        <authorList>
            <person name="Paulitsch F."/>
            <person name="Hungria M."/>
            <person name="Dall'Agnol R."/>
        </authorList>
    </citation>
    <scope>NUCLEOTIDE SEQUENCE [LARGE SCALE GENOMIC DNA]</scope>
    <source>
        <strain evidence="1 2">CNPSo 3157</strain>
    </source>
</reference>
<dbReference type="AlphaFoldDB" id="A0A7X1TKZ6"/>
<evidence type="ECO:0000313" key="1">
    <source>
        <dbReference type="EMBL" id="MPW23247.1"/>
    </source>
</evidence>
<dbReference type="RefSeq" id="WP_152767778.1">
    <property type="nucleotide sequence ID" value="NZ_WHNP01000098.1"/>
</dbReference>
<dbReference type="Proteomes" id="UP000484381">
    <property type="component" value="Unassembled WGS sequence"/>
</dbReference>
<proteinExistence type="predicted"/>
<comment type="caution">
    <text evidence="1">The sequence shown here is derived from an EMBL/GenBank/DDBJ whole genome shotgun (WGS) entry which is preliminary data.</text>
</comment>
<dbReference type="EMBL" id="WHNP01000098">
    <property type="protein sequence ID" value="MPW23247.1"/>
    <property type="molecule type" value="Genomic_DNA"/>
</dbReference>
<protein>
    <submittedName>
        <fullName evidence="1">Uncharacterized protein</fullName>
    </submittedName>
</protein>
<gene>
    <name evidence="1" type="ORF">GCT13_42430</name>
</gene>